<dbReference type="PANTHER" id="PTHR44215:SF1">
    <property type="entry name" value="WD REPEAT-CONTAINING PROTEIN 75"/>
    <property type="match status" value="1"/>
</dbReference>
<dbReference type="InterPro" id="IPR015943">
    <property type="entry name" value="WD40/YVTN_repeat-like_dom_sf"/>
</dbReference>
<evidence type="ECO:0000256" key="3">
    <source>
        <dbReference type="ARBA" id="ARBA00022552"/>
    </source>
</evidence>
<dbReference type="Pfam" id="PF23869">
    <property type="entry name" value="Beta-prop_WDR75_1st"/>
    <property type="match status" value="2"/>
</dbReference>
<comment type="subcellular location">
    <subcellularLocation>
        <location evidence="1">Nucleus</location>
        <location evidence="1">Nucleolus</location>
    </subcellularLocation>
</comment>
<evidence type="ECO:0000256" key="6">
    <source>
        <dbReference type="ARBA" id="ARBA00023163"/>
    </source>
</evidence>
<evidence type="ECO:0000256" key="7">
    <source>
        <dbReference type="ARBA" id="ARBA00023242"/>
    </source>
</evidence>
<feature type="region of interest" description="Disordered" evidence="9">
    <location>
        <begin position="899"/>
        <end position="919"/>
    </location>
</feature>
<dbReference type="Pfam" id="PF23769">
    <property type="entry name" value="Beta-prop_WDR75_2nd"/>
    <property type="match status" value="1"/>
</dbReference>
<keyword evidence="7" id="KW-0539">Nucleus</keyword>
<keyword evidence="5" id="KW-0677">Repeat</keyword>
<accession>A0ABQ7G5S3</accession>
<evidence type="ECO:0000256" key="9">
    <source>
        <dbReference type="SAM" id="MobiDB-lite"/>
    </source>
</evidence>
<keyword evidence="6" id="KW-0804">Transcription</keyword>
<dbReference type="InterPro" id="IPR057644">
    <property type="entry name" value="Beta-prop_WDR75_2nd"/>
</dbReference>
<feature type="compositionally biased region" description="Polar residues" evidence="9">
    <location>
        <begin position="719"/>
        <end position="735"/>
    </location>
</feature>
<dbReference type="SUPFAM" id="SSF69322">
    <property type="entry name" value="Tricorn protease domain 2"/>
    <property type="match status" value="1"/>
</dbReference>
<keyword evidence="2" id="KW-0690">Ribosome biogenesis</keyword>
<feature type="repeat" description="WD" evidence="8">
    <location>
        <begin position="223"/>
        <end position="264"/>
    </location>
</feature>
<feature type="region of interest" description="Disordered" evidence="9">
    <location>
        <begin position="669"/>
        <end position="774"/>
    </location>
</feature>
<keyword evidence="12" id="KW-1185">Reference proteome</keyword>
<feature type="repeat" description="WD" evidence="8">
    <location>
        <begin position="43"/>
        <end position="85"/>
    </location>
</feature>
<dbReference type="InterPro" id="IPR036322">
    <property type="entry name" value="WD40_repeat_dom_sf"/>
</dbReference>
<evidence type="ECO:0000256" key="5">
    <source>
        <dbReference type="ARBA" id="ARBA00022737"/>
    </source>
</evidence>
<dbReference type="EMBL" id="MU070096">
    <property type="protein sequence ID" value="KAF5829956.1"/>
    <property type="molecule type" value="Genomic_DNA"/>
</dbReference>
<dbReference type="InterPro" id="IPR001680">
    <property type="entry name" value="WD40_rpt"/>
</dbReference>
<evidence type="ECO:0000256" key="4">
    <source>
        <dbReference type="ARBA" id="ARBA00022574"/>
    </source>
</evidence>
<dbReference type="Proteomes" id="UP000815325">
    <property type="component" value="Unassembled WGS sequence"/>
</dbReference>
<protein>
    <submittedName>
        <fullName evidence="11">WD40-repeat-containing domain protein</fullName>
    </submittedName>
</protein>
<proteinExistence type="predicted"/>
<feature type="region of interest" description="Disordered" evidence="9">
    <location>
        <begin position="860"/>
        <end position="879"/>
    </location>
</feature>
<evidence type="ECO:0000313" key="12">
    <source>
        <dbReference type="Proteomes" id="UP000815325"/>
    </source>
</evidence>
<name>A0ABQ7G5S3_DUNSA</name>
<feature type="domain" description="WD repeat-containing protein 75 second beta-propeller" evidence="10">
    <location>
        <begin position="410"/>
        <end position="646"/>
    </location>
</feature>
<sequence>MLEGGQISRRQSAFSGDGKLVLTPAGRNLNIYATSTGEQVGQLEGHTGDVTCVVLDPRDSDQAYSAGRDGTLRLWRYHTEECVRVLHVRETVRSMVIHATLGVAYLSIEWRDADSGRVICFNLDKGQAGATAMKTRSLVATIDRHSLFVWRVGLEITQPLNLHHTKPYTCVALSANDSVLAAGDVTGRVLIWRDFAAAVPADLREGVSTGKKRAEVPPPLTTLHWHPAPVGCLAFSPDTTYLLSGGREGVLVMWQLETNRPNFLPRLGGPLVGLLHNPADPALLLIRQADNTIRVVNTATMKVECSILGVRPRPPSLSAPAAAAATCLQPRAGLLVLPTSNAMLQLFDVHRHRHVALLQMAPRNMVAPTASSTSGTAQPLGSDTDMTDAQYLAEAGTPHGLDGGVLEPCVVHSVFSGDGKTLATVEIRPDAGPYGSSEAALRFWDGNSAAPRSGAPVPFVLNTRVDEPHRGGVTSIAYHPSRELVATTGGCHDPVSAGASAALEGHQGPCELKIWERIAAPKRPGSKAESPTCWRCRSVASHKGQPLSAAAFSPDGSLLAVAAGPKATLWEPAHSTCVCTLPSPPELLGPYAPPLQRLVYVPGTPFLVGSTGSSLTVWNMLTCSVHWSSPLRTCSLAADPHHPYFAVSVPLGGKRLHQHGMASSHPLQGVAEATPAGNGASKEKQQQQQKQQQEGGEGADARGVDGVRSPDRKRRGSGRANTGDTLPPSQQQQQTEGERATADADGGTHVVGSRSMPGTPHQQQQQQHRARPSPPSCFVVVFDPAHPTPLMVAHVPNTSHTALLFVQSDMPQHMEHAAAPRDGSEGQQQQHGHPLLISPLLVVTEDRGYAYVGHEGSLGSVSQQHKRQQQQQHKRIQAPGGEGVSAFEAAFGAAAVARKQQHGEQDGGMEVDEDSSQPRWRQLFDAPSHALPAPMDLAASFLQLITSDLGKEE</sequence>
<feature type="compositionally biased region" description="Basic and acidic residues" evidence="9">
    <location>
        <begin position="699"/>
        <end position="710"/>
    </location>
</feature>
<feature type="compositionally biased region" description="Basic residues" evidence="9">
    <location>
        <begin position="864"/>
        <end position="876"/>
    </location>
</feature>
<dbReference type="SMART" id="SM00320">
    <property type="entry name" value="WD40"/>
    <property type="match status" value="5"/>
</dbReference>
<comment type="caution">
    <text evidence="11">The sequence shown here is derived from an EMBL/GenBank/DDBJ whole genome shotgun (WGS) entry which is preliminary data.</text>
</comment>
<dbReference type="InterPro" id="IPR053826">
    <property type="entry name" value="WDR75"/>
</dbReference>
<dbReference type="PROSITE" id="PS50294">
    <property type="entry name" value="WD_REPEATS_REGION"/>
    <property type="match status" value="2"/>
</dbReference>
<dbReference type="SUPFAM" id="SSF50978">
    <property type="entry name" value="WD40 repeat-like"/>
    <property type="match status" value="1"/>
</dbReference>
<dbReference type="Gene3D" id="2.130.10.10">
    <property type="entry name" value="YVTN repeat-like/Quinoprotein amine dehydrogenase"/>
    <property type="match status" value="3"/>
</dbReference>
<reference evidence="11" key="1">
    <citation type="submission" date="2017-08" db="EMBL/GenBank/DDBJ databases">
        <authorList>
            <person name="Polle J.E."/>
            <person name="Barry K."/>
            <person name="Cushman J."/>
            <person name="Schmutz J."/>
            <person name="Tran D."/>
            <person name="Hathwaick L.T."/>
            <person name="Yim W.C."/>
            <person name="Jenkins J."/>
            <person name="Mckie-Krisberg Z.M."/>
            <person name="Prochnik S."/>
            <person name="Lindquist E."/>
            <person name="Dockter R.B."/>
            <person name="Adam C."/>
            <person name="Molina H."/>
            <person name="Bunkerborg J."/>
            <person name="Jin E."/>
            <person name="Buchheim M."/>
            <person name="Magnuson J."/>
        </authorList>
    </citation>
    <scope>NUCLEOTIDE SEQUENCE</scope>
    <source>
        <strain evidence="11">CCAP 19/18</strain>
    </source>
</reference>
<evidence type="ECO:0000256" key="1">
    <source>
        <dbReference type="ARBA" id="ARBA00004604"/>
    </source>
</evidence>
<gene>
    <name evidence="11" type="ORF">DUNSADRAFT_15275</name>
</gene>
<evidence type="ECO:0000259" key="10">
    <source>
        <dbReference type="Pfam" id="PF23769"/>
    </source>
</evidence>
<organism evidence="11 12">
    <name type="scientific">Dunaliella salina</name>
    <name type="common">Green alga</name>
    <name type="synonym">Protococcus salinus</name>
    <dbReference type="NCBI Taxonomy" id="3046"/>
    <lineage>
        <taxon>Eukaryota</taxon>
        <taxon>Viridiplantae</taxon>
        <taxon>Chlorophyta</taxon>
        <taxon>core chlorophytes</taxon>
        <taxon>Chlorophyceae</taxon>
        <taxon>CS clade</taxon>
        <taxon>Chlamydomonadales</taxon>
        <taxon>Dunaliellaceae</taxon>
        <taxon>Dunaliella</taxon>
    </lineage>
</organism>
<keyword evidence="4 8" id="KW-0853">WD repeat</keyword>
<keyword evidence="3" id="KW-0698">rRNA processing</keyword>
<evidence type="ECO:0000256" key="8">
    <source>
        <dbReference type="PROSITE-ProRule" id="PRU00221"/>
    </source>
</evidence>
<evidence type="ECO:0000313" key="11">
    <source>
        <dbReference type="EMBL" id="KAF5829956.1"/>
    </source>
</evidence>
<dbReference type="PANTHER" id="PTHR44215">
    <property type="entry name" value="WD REPEAT-CONTAINING PROTEIN 75"/>
    <property type="match status" value="1"/>
</dbReference>
<evidence type="ECO:0000256" key="2">
    <source>
        <dbReference type="ARBA" id="ARBA00022517"/>
    </source>
</evidence>
<dbReference type="PROSITE" id="PS50082">
    <property type="entry name" value="WD_REPEATS_2"/>
    <property type="match status" value="2"/>
</dbReference>